<feature type="disulfide bond" evidence="3">
    <location>
        <begin position="142"/>
        <end position="156"/>
    </location>
</feature>
<accession>A0ABR4P4D6</accession>
<evidence type="ECO:0000256" key="3">
    <source>
        <dbReference type="PROSITE-ProRule" id="PRU00261"/>
    </source>
</evidence>
<proteinExistence type="predicted"/>
<dbReference type="PROSITE" id="PS50941">
    <property type="entry name" value="CHIT_BIND_I_2"/>
    <property type="match status" value="4"/>
</dbReference>
<gene>
    <name evidence="8" type="ORF">PVAG01_09863</name>
</gene>
<protein>
    <recommendedName>
        <fullName evidence="10">Carbohydrate-binding module family 18 protein</fullName>
    </recommendedName>
</protein>
<dbReference type="PROSITE" id="PS51782">
    <property type="entry name" value="LYSM"/>
    <property type="match status" value="1"/>
</dbReference>
<evidence type="ECO:0000256" key="5">
    <source>
        <dbReference type="SAM" id="SignalP"/>
    </source>
</evidence>
<reference evidence="8 9" key="1">
    <citation type="submission" date="2024-06" db="EMBL/GenBank/DDBJ databases">
        <title>Complete genome of Phlyctema vagabunda strain 19-DSS-EL-015.</title>
        <authorList>
            <person name="Fiorenzani C."/>
        </authorList>
    </citation>
    <scope>NUCLEOTIDE SEQUENCE [LARGE SCALE GENOMIC DNA]</scope>
    <source>
        <strain evidence="8 9">19-DSS-EL-015</strain>
    </source>
</reference>
<keyword evidence="1 3" id="KW-0147">Chitin-binding</keyword>
<feature type="domain" description="Chitin-binding type-1" evidence="6">
    <location>
        <begin position="175"/>
        <end position="220"/>
    </location>
</feature>
<comment type="caution">
    <text evidence="8">The sequence shown here is derived from an EMBL/GenBank/DDBJ whole genome shotgun (WGS) entry which is preliminary data.</text>
</comment>
<feature type="disulfide bond" evidence="3">
    <location>
        <begin position="244"/>
        <end position="258"/>
    </location>
</feature>
<evidence type="ECO:0000256" key="2">
    <source>
        <dbReference type="ARBA" id="ARBA00023157"/>
    </source>
</evidence>
<dbReference type="Gene3D" id="3.10.350.10">
    <property type="entry name" value="LysM domain"/>
    <property type="match status" value="1"/>
</dbReference>
<dbReference type="Gene3D" id="3.30.60.10">
    <property type="entry name" value="Endochitinase-like"/>
    <property type="match status" value="4"/>
</dbReference>
<dbReference type="PANTHER" id="PTHR47849">
    <property type="entry name" value="CHITIN-BINDING LECTIN 1"/>
    <property type="match status" value="1"/>
</dbReference>
<dbReference type="Proteomes" id="UP001629113">
    <property type="component" value="Unassembled WGS sequence"/>
</dbReference>
<feature type="signal peptide" evidence="5">
    <location>
        <begin position="1"/>
        <end position="19"/>
    </location>
</feature>
<name>A0ABR4P4D6_9HELO</name>
<keyword evidence="5" id="KW-0732">Signal</keyword>
<feature type="region of interest" description="Disordered" evidence="4">
    <location>
        <begin position="94"/>
        <end position="121"/>
    </location>
</feature>
<feature type="domain" description="Chitin-binding type-1" evidence="6">
    <location>
        <begin position="279"/>
        <end position="325"/>
    </location>
</feature>
<dbReference type="InterPro" id="IPR036779">
    <property type="entry name" value="LysM_dom_sf"/>
</dbReference>
<dbReference type="SMART" id="SM00270">
    <property type="entry name" value="ChtBD1"/>
    <property type="match status" value="4"/>
</dbReference>
<dbReference type="Pfam" id="PF00187">
    <property type="entry name" value="Chitin_bind_1"/>
    <property type="match status" value="1"/>
</dbReference>
<comment type="caution">
    <text evidence="3">Lacks conserved residue(s) required for the propagation of feature annotation.</text>
</comment>
<evidence type="ECO:0000313" key="8">
    <source>
        <dbReference type="EMBL" id="KAL3418148.1"/>
    </source>
</evidence>
<evidence type="ECO:0000256" key="1">
    <source>
        <dbReference type="ARBA" id="ARBA00022669"/>
    </source>
</evidence>
<feature type="domain" description="Chitin-binding type-1" evidence="6">
    <location>
        <begin position="123"/>
        <end position="169"/>
    </location>
</feature>
<organism evidence="8 9">
    <name type="scientific">Phlyctema vagabunda</name>
    <dbReference type="NCBI Taxonomy" id="108571"/>
    <lineage>
        <taxon>Eukaryota</taxon>
        <taxon>Fungi</taxon>
        <taxon>Dikarya</taxon>
        <taxon>Ascomycota</taxon>
        <taxon>Pezizomycotina</taxon>
        <taxon>Leotiomycetes</taxon>
        <taxon>Helotiales</taxon>
        <taxon>Dermateaceae</taxon>
        <taxon>Phlyctema</taxon>
    </lineage>
</organism>
<keyword evidence="2 3" id="KW-1015">Disulfide bond</keyword>
<evidence type="ECO:0000256" key="4">
    <source>
        <dbReference type="SAM" id="MobiDB-lite"/>
    </source>
</evidence>
<evidence type="ECO:0008006" key="10">
    <source>
        <dbReference type="Google" id="ProtNLM"/>
    </source>
</evidence>
<feature type="domain" description="LysM" evidence="7">
    <location>
        <begin position="37"/>
        <end position="83"/>
    </location>
</feature>
<keyword evidence="9" id="KW-1185">Reference proteome</keyword>
<dbReference type="InterPro" id="IPR018392">
    <property type="entry name" value="LysM"/>
</dbReference>
<evidence type="ECO:0000259" key="7">
    <source>
        <dbReference type="PROSITE" id="PS51782"/>
    </source>
</evidence>
<dbReference type="PANTHER" id="PTHR47849:SF8">
    <property type="entry name" value="LECTIN"/>
    <property type="match status" value="1"/>
</dbReference>
<dbReference type="SUPFAM" id="SSF57016">
    <property type="entry name" value="Plant lectins/antimicrobial peptides"/>
    <property type="match status" value="4"/>
</dbReference>
<dbReference type="InterPro" id="IPR036861">
    <property type="entry name" value="Endochitinase-like_sf"/>
</dbReference>
<evidence type="ECO:0000259" key="6">
    <source>
        <dbReference type="PROSITE" id="PS50941"/>
    </source>
</evidence>
<feature type="domain" description="Chitin-binding type-1" evidence="6">
    <location>
        <begin position="226"/>
        <end position="273"/>
    </location>
</feature>
<evidence type="ECO:0000313" key="9">
    <source>
        <dbReference type="Proteomes" id="UP001629113"/>
    </source>
</evidence>
<dbReference type="InterPro" id="IPR001002">
    <property type="entry name" value="Chitin-bd_1"/>
</dbReference>
<feature type="disulfide bond" evidence="3">
    <location>
        <begin position="297"/>
        <end position="311"/>
    </location>
</feature>
<dbReference type="EMBL" id="JBFCZG010000009">
    <property type="protein sequence ID" value="KAL3418148.1"/>
    <property type="molecule type" value="Genomic_DNA"/>
</dbReference>
<sequence>MLTTYLVAAGLQLVAGVNALPGRSEIVARQQTVTCTRTFPTIASDTCASLIEIFGITAANFYTWNPQTGEKCENFVPGNIYCIRATVSGTPLPVTSTKASSTTTRSSTTSSAVASPTSNVSVDGSCGGTGGKICTGSTFGNCCSAQGYCGSTIDYCSTGCNPLFGTCTESDISSDGQCGANGKTCTGSSYGTCCSSTGWCGTTDDHCKVGCQAKFGVCEETNITTDGQCGANGKTCTGGTFGTCCSTNGWCGTTDGHCDASAGCQAGFGTCNTGNISTDGQCGANGKTCVGSGFGNCCSKTGWCGSDVNFCAQGCQTKSSSACLTKNIPSLTGECGANNGGFVCAGGPFDGGCCSTSGWCGKGAGFC</sequence>
<feature type="chain" id="PRO_5046735229" description="Carbohydrate-binding module family 18 protein" evidence="5">
    <location>
        <begin position="20"/>
        <end position="367"/>
    </location>
</feature>
<feature type="disulfide bond" evidence="3">
    <location>
        <begin position="193"/>
        <end position="207"/>
    </location>
</feature>